<evidence type="ECO:0000256" key="1">
    <source>
        <dbReference type="SAM" id="Phobius"/>
    </source>
</evidence>
<sequence length="100" mass="11207">MDLLIMTRSWPVHLHLGPSLISLVYFFIHHLLERSPGSETRGAAFPSHLFATRVSLLLESCHVWADIVYFLAVYLLGLFAPSSLGWWGLDVALHCIVGYG</sequence>
<dbReference type="Proteomes" id="UP000700596">
    <property type="component" value="Unassembled WGS sequence"/>
</dbReference>
<keyword evidence="1" id="KW-0812">Transmembrane</keyword>
<feature type="transmembrane region" description="Helical" evidence="1">
    <location>
        <begin position="12"/>
        <end position="32"/>
    </location>
</feature>
<accession>A0A9P9EFW4</accession>
<gene>
    <name evidence="2" type="ORF">B0J11DRAFT_172043</name>
</gene>
<reference evidence="2" key="1">
    <citation type="journal article" date="2021" name="Nat. Commun.">
        <title>Genetic determinants of endophytism in the Arabidopsis root mycobiome.</title>
        <authorList>
            <person name="Mesny F."/>
            <person name="Miyauchi S."/>
            <person name="Thiergart T."/>
            <person name="Pickel B."/>
            <person name="Atanasova L."/>
            <person name="Karlsson M."/>
            <person name="Huettel B."/>
            <person name="Barry K.W."/>
            <person name="Haridas S."/>
            <person name="Chen C."/>
            <person name="Bauer D."/>
            <person name="Andreopoulos W."/>
            <person name="Pangilinan J."/>
            <person name="LaButti K."/>
            <person name="Riley R."/>
            <person name="Lipzen A."/>
            <person name="Clum A."/>
            <person name="Drula E."/>
            <person name="Henrissat B."/>
            <person name="Kohler A."/>
            <person name="Grigoriev I.V."/>
            <person name="Martin F.M."/>
            <person name="Hacquard S."/>
        </authorList>
    </citation>
    <scope>NUCLEOTIDE SEQUENCE</scope>
    <source>
        <strain evidence="2">MPI-CAGE-CH-0243</strain>
    </source>
</reference>
<protein>
    <submittedName>
        <fullName evidence="2">Uncharacterized protein</fullName>
    </submittedName>
</protein>
<keyword evidence="1" id="KW-1133">Transmembrane helix</keyword>
<organism evidence="2 3">
    <name type="scientific">Dendryphion nanum</name>
    <dbReference type="NCBI Taxonomy" id="256645"/>
    <lineage>
        <taxon>Eukaryota</taxon>
        <taxon>Fungi</taxon>
        <taxon>Dikarya</taxon>
        <taxon>Ascomycota</taxon>
        <taxon>Pezizomycotina</taxon>
        <taxon>Dothideomycetes</taxon>
        <taxon>Pleosporomycetidae</taxon>
        <taxon>Pleosporales</taxon>
        <taxon>Torulaceae</taxon>
        <taxon>Dendryphion</taxon>
    </lineage>
</organism>
<feature type="transmembrane region" description="Helical" evidence="1">
    <location>
        <begin position="63"/>
        <end position="80"/>
    </location>
</feature>
<keyword evidence="1" id="KW-0472">Membrane</keyword>
<name>A0A9P9EFW4_9PLEO</name>
<proteinExistence type="predicted"/>
<dbReference type="EMBL" id="JAGMWT010000002">
    <property type="protein sequence ID" value="KAH7135836.1"/>
    <property type="molecule type" value="Genomic_DNA"/>
</dbReference>
<keyword evidence="3" id="KW-1185">Reference proteome</keyword>
<comment type="caution">
    <text evidence="2">The sequence shown here is derived from an EMBL/GenBank/DDBJ whole genome shotgun (WGS) entry which is preliminary data.</text>
</comment>
<evidence type="ECO:0000313" key="2">
    <source>
        <dbReference type="EMBL" id="KAH7135836.1"/>
    </source>
</evidence>
<dbReference type="AlphaFoldDB" id="A0A9P9EFW4"/>
<evidence type="ECO:0000313" key="3">
    <source>
        <dbReference type="Proteomes" id="UP000700596"/>
    </source>
</evidence>